<accession>A0A2T5VB32</accession>
<dbReference type="Pfam" id="PF02801">
    <property type="entry name" value="Ketoacyl-synt_C"/>
    <property type="match status" value="1"/>
</dbReference>
<dbReference type="InterPro" id="IPR016039">
    <property type="entry name" value="Thiolase-like"/>
</dbReference>
<dbReference type="InterPro" id="IPR013154">
    <property type="entry name" value="ADH-like_N"/>
</dbReference>
<dbReference type="Gene3D" id="3.40.47.10">
    <property type="match status" value="1"/>
</dbReference>
<evidence type="ECO:0000256" key="6">
    <source>
        <dbReference type="ARBA" id="ARBA00023315"/>
    </source>
</evidence>
<dbReference type="FunFam" id="3.40.50.720:FF:000209">
    <property type="entry name" value="Polyketide synthase Pks12"/>
    <property type="match status" value="1"/>
</dbReference>
<name>A0A2T5VB32_9HYPH</name>
<dbReference type="Pfam" id="PF00550">
    <property type="entry name" value="PP-binding"/>
    <property type="match status" value="1"/>
</dbReference>
<gene>
    <name evidence="12" type="ORF">C8N35_103140</name>
</gene>
<keyword evidence="2" id="KW-0597">Phosphoprotein</keyword>
<dbReference type="InterPro" id="IPR018201">
    <property type="entry name" value="Ketoacyl_synth_AS"/>
</dbReference>
<dbReference type="Pfam" id="PF14765">
    <property type="entry name" value="PS-DH"/>
    <property type="match status" value="1"/>
</dbReference>
<feature type="domain" description="Ketosynthase family 3 (KS3)" evidence="10">
    <location>
        <begin position="7"/>
        <end position="429"/>
    </location>
</feature>
<dbReference type="InterPro" id="IPR020843">
    <property type="entry name" value="ER"/>
</dbReference>
<keyword evidence="3 12" id="KW-0808">Transferase</keyword>
<dbReference type="InterPro" id="IPR036291">
    <property type="entry name" value="NAD(P)-bd_dom_sf"/>
</dbReference>
<feature type="region of interest" description="Disordered" evidence="8">
    <location>
        <begin position="829"/>
        <end position="856"/>
    </location>
</feature>
<dbReference type="SUPFAM" id="SSF47336">
    <property type="entry name" value="ACP-like"/>
    <property type="match status" value="1"/>
</dbReference>
<keyword evidence="13" id="KW-1185">Reference proteome</keyword>
<reference evidence="12 13" key="1">
    <citation type="submission" date="2018-04" db="EMBL/GenBank/DDBJ databases">
        <title>Genomic Encyclopedia of Archaeal and Bacterial Type Strains, Phase II (KMG-II): from individual species to whole genera.</title>
        <authorList>
            <person name="Goeker M."/>
        </authorList>
    </citation>
    <scope>NUCLEOTIDE SEQUENCE [LARGE SCALE GENOMIC DNA]</scope>
    <source>
        <strain evidence="12 13">DSM 23382</strain>
    </source>
</reference>
<dbReference type="GO" id="GO:0008270">
    <property type="term" value="F:zinc ion binding"/>
    <property type="evidence" value="ECO:0007669"/>
    <property type="project" value="InterPro"/>
</dbReference>
<evidence type="ECO:0000256" key="7">
    <source>
        <dbReference type="PROSITE-ProRule" id="PRU01363"/>
    </source>
</evidence>
<keyword evidence="1" id="KW-0596">Phosphopantetheine</keyword>
<dbReference type="InterPro" id="IPR009081">
    <property type="entry name" value="PP-bd_ACP"/>
</dbReference>
<dbReference type="CDD" id="cd05195">
    <property type="entry name" value="enoyl_red"/>
    <property type="match status" value="1"/>
</dbReference>
<comment type="caution">
    <text evidence="12">The sequence shown here is derived from an EMBL/GenBank/DDBJ whole genome shotgun (WGS) entry which is preliminary data.</text>
</comment>
<dbReference type="Pfam" id="PF00698">
    <property type="entry name" value="Acyl_transf_1"/>
    <property type="match status" value="1"/>
</dbReference>
<dbReference type="SUPFAM" id="SSF51735">
    <property type="entry name" value="NAD(P)-binding Rossmann-fold domains"/>
    <property type="match status" value="3"/>
</dbReference>
<evidence type="ECO:0000256" key="5">
    <source>
        <dbReference type="ARBA" id="ARBA00023268"/>
    </source>
</evidence>
<dbReference type="PROSITE" id="PS52019">
    <property type="entry name" value="PKS_MFAS_DH"/>
    <property type="match status" value="1"/>
</dbReference>
<dbReference type="SMART" id="SM00826">
    <property type="entry name" value="PKS_DH"/>
    <property type="match status" value="1"/>
</dbReference>
<dbReference type="InterPro" id="IPR016035">
    <property type="entry name" value="Acyl_Trfase/lysoPLipase"/>
</dbReference>
<dbReference type="InterPro" id="IPR020807">
    <property type="entry name" value="PKS_DH"/>
</dbReference>
<dbReference type="InterPro" id="IPR013149">
    <property type="entry name" value="ADH-like_C"/>
</dbReference>
<dbReference type="SMART" id="SM00822">
    <property type="entry name" value="PKS_KR"/>
    <property type="match status" value="1"/>
</dbReference>
<dbReference type="Pfam" id="PF08240">
    <property type="entry name" value="ADH_N"/>
    <property type="match status" value="1"/>
</dbReference>
<dbReference type="InterPro" id="IPR049552">
    <property type="entry name" value="PKS_DH_N"/>
</dbReference>
<dbReference type="PROSITE" id="PS00606">
    <property type="entry name" value="KS3_1"/>
    <property type="match status" value="1"/>
</dbReference>
<dbReference type="PROSITE" id="PS50075">
    <property type="entry name" value="CARRIER"/>
    <property type="match status" value="1"/>
</dbReference>
<feature type="domain" description="Carrier" evidence="9">
    <location>
        <begin position="2408"/>
        <end position="2489"/>
    </location>
</feature>
<dbReference type="OrthoDB" id="9778690at2"/>
<dbReference type="InterPro" id="IPR050091">
    <property type="entry name" value="PKS_NRPS_Biosynth_Enz"/>
</dbReference>
<dbReference type="InterPro" id="IPR042104">
    <property type="entry name" value="PKS_dehydratase_sf"/>
</dbReference>
<dbReference type="GO" id="GO:0004312">
    <property type="term" value="F:fatty acid synthase activity"/>
    <property type="evidence" value="ECO:0007669"/>
    <property type="project" value="TreeGrafter"/>
</dbReference>
<dbReference type="InterPro" id="IPR002364">
    <property type="entry name" value="Quin_OxRdtase/zeta-crystal_CS"/>
</dbReference>
<dbReference type="EMBL" id="QAYG01000003">
    <property type="protein sequence ID" value="PTW60959.1"/>
    <property type="molecule type" value="Genomic_DNA"/>
</dbReference>
<dbReference type="GO" id="GO:0004315">
    <property type="term" value="F:3-oxoacyl-[acyl-carrier-protein] synthase activity"/>
    <property type="evidence" value="ECO:0007669"/>
    <property type="project" value="InterPro"/>
</dbReference>
<dbReference type="PROSITE" id="PS52004">
    <property type="entry name" value="KS3_2"/>
    <property type="match status" value="1"/>
</dbReference>
<dbReference type="Gene3D" id="3.40.366.10">
    <property type="entry name" value="Malonyl-Coenzyme A Acyl Carrier Protein, domain 2"/>
    <property type="match status" value="1"/>
</dbReference>
<feature type="compositionally biased region" description="Polar residues" evidence="8">
    <location>
        <begin position="2496"/>
        <end position="2505"/>
    </location>
</feature>
<feature type="region of interest" description="N-terminal hotdog fold" evidence="7">
    <location>
        <begin position="912"/>
        <end position="1038"/>
    </location>
</feature>
<dbReference type="InterPro" id="IPR014043">
    <property type="entry name" value="Acyl_transferase_dom"/>
</dbReference>
<dbReference type="SUPFAM" id="SSF55048">
    <property type="entry name" value="Probable ACP-binding domain of malonyl-CoA ACP transacylase"/>
    <property type="match status" value="1"/>
</dbReference>
<dbReference type="SMART" id="SM00829">
    <property type="entry name" value="PKS_ER"/>
    <property type="match status" value="1"/>
</dbReference>
<dbReference type="InterPro" id="IPR016036">
    <property type="entry name" value="Malonyl_transacylase_ACP-bd"/>
</dbReference>
<dbReference type="GO" id="GO:0016491">
    <property type="term" value="F:oxidoreductase activity"/>
    <property type="evidence" value="ECO:0007669"/>
    <property type="project" value="InterPro"/>
</dbReference>
<dbReference type="InterPro" id="IPR013968">
    <property type="entry name" value="PKS_KR"/>
</dbReference>
<dbReference type="PANTHER" id="PTHR43775:SF37">
    <property type="entry name" value="SI:DKEY-61P9.11"/>
    <property type="match status" value="1"/>
</dbReference>
<evidence type="ECO:0000259" key="9">
    <source>
        <dbReference type="PROSITE" id="PS50075"/>
    </source>
</evidence>
<sequence>MSLPDRSCDISVVGYAVRLPASPSVSTYWSLLDEGRCAITQVSPERWPLSRFGHPRPGAPGRSITWAAGQIDDPWAFDPGFFGISPREAVQIDPQQRLLLQVTWEALEHGSLRPSDLAGTRTGVFVGASALDYSHRFLLDPAAADVQFMTGNTLSIISNRISYIYDLRGPSFTVDTACSSSLVALHEAAEALRAGHIDTAVVAGVNLLLSPFAFIGFSRASMLSPQGLCRAFDAAGDGYVRSEGAAVIVLRTASAARRAGNREYARLVGSGVNSDGRTVGMSLPSSQSQAALLEDIYRDFELDANDLAFIEAHGTGTRVGDPAEAFALGEKLGKRRTAPLPIGSVKTNIGHLEPASGLAGVIKSILALEHDRLPRSLHFETPNPDIPFGELNIAVADRAVQLERSARPRLAGINSFGFGGTNAHAVIADAPPAAKPVEESAGDGPLILSARSEAALRALAGRYADHLERLDAHERLPIAAAAAYGRDALEHRAVVLDEDPEARIAALRSFAGDKSTDAGGSALVTGSGTAGHAPIVFAYTGNGSQWAGMGTAAYRGNAVFRNTFDRLDRIFMSLSGWSLVSMLYSADLESEIERTEIAQPLLLAVQVALTEALAAKGVVPDAVLGHSVGEVAAAWAAGMIDLDTAVRVIHARSTHQEMIRHLGGMAALLLADGDARAAIAEAGFPGIEIAAINSPRSVTISGPSESLDAFGKFARKKRLAMRRLALDYPFHCHLVEPIHAPLLESLGDLRSGEPKCRFVSTVYPDRDELALDAGYWWDNVREPVRFSDALGRLIEEGYRVVLEVGPMPLLGAYARDVLREAGQTATVLPSLDKPKKGGKAAPRRDDTAAEIGPIPTPPADPIAPVVASVVAHGGKIDLERFVGPALAQPLQLPLYPWQNKPFQPEATEENIHSFSGRQWPLLGFRLRPELSEWFSILDAEVQPFLADHKVEEAVVFPAAGFAEMALRAAQVWYQSDTVELRDFDILRPLVFEEGRSQEVRARISPDDRVIEIESRPRLEDVEWSLHVRGTVTRVSRTGGTPKTQATPATSLLGAEALYDLTRRYGLDYGPAFRRATSVEIADERHATVHLVPDTCAEIDFSLDPTLLDAGFHGLFALLRESGRTAGNVSFLPVRIGRLRLNEAGTPVAARIEVTKASPRSIEATFEYLDAEGSLVARLAGTRFKAVTLGRADKPDDLVYRTQAVALPLKGAASAALAAAPELSAIPDPETVAQRSEPEEALLLVEALARAIALDTLRAIADARGTISQEDLAAPGGVDESAMPLIIRLLQELVDAGLATETKNEETPRGWCLASPDDQPGVADLLRTVALEAPERIAELALLARLHGDLAGHLRDGLPASAEHALAAQLLEHFLTASPGYAPLADALVASTGRLAACWPAREPMRVLLVGALDVALAGRLVSCLDPSLATLTVTDADEGHLSRAARRWAGPGHVSHQPLAEILEDTDEARHFDVVLGTRLLTDLPKTEFSELTARLAPGAVLIAAEPAPSPVLDMIFGIGADWWSETVTPDFPVSRLRTPGEWREALEAAGFAEVEGMALEAGDTDAHLIIARTRHDALRPNTVPVADAEDDNRRTIILHDGEGLSLDVASALADTLERNGHVAALVAWDATCPQDLADEAATQIVHLAGAFSRGGDDNERACARMEAIVDLLKALNGQEAAFWLVAPDAMQTIAGSRQHDPVQGAIWTFGRVAINEFPDLTLRLVDISAVLAPGEFALRLADEIVNPSPEREIVRDMDHRAGLRLVRGGLPDDNRDIATGADLAARLDIPHQGALDELVWQTVERKTPEGDEVEIEVQASGLNFRDVMWALGLLPEEALEDGFAGPTLGMECAGEVTRVGPGVTRFAPGDRVITFAPACFASHVTVGEAALAPMPQTVTFEEAATIPVTFLTAYYALIELARLGEGETVLIHGGAGGVGLAALQLAKWRGATVIATAGSPEKRNFLTLLGADYVFDSRSLDFAEEVMEITGEEGVDVVLNSLFGEAMERSIGVLKPFGRFLELGKRDYYGNTRVGLRPFRQNLSYFGIDADQLLTRQPELARRLFGELVALFDEGVLAPLPYRLFEAGSVVEAFRVMQQSGHIGKIVLGPPAAPEPRPTPTPVDFSGARTQVIVGGFGGFGTQLLNWLADHGARHLAVIGRSGGTREEAREAIARLEARGVTVRAIACDATDRDALASALDDIRSAMPPISGVFHTAMVLHDTLIANLDHDGIARVLAPKIAAADHLDALTGDDPVTAFVLFSSATTLVGNPGQANYVAANGYLEALARRRRMQGKAALAVAWGAISDAGYLARNTDVNDLLARKLGKHALSAAEALAGLERLLALPDDHQRDPDLAAIAYARIDWAQARRDLALLSTPLVARLGIGSGGEGMEEGEIDLAAMLEGLDAAAAVQTVARLLSGEIGRILRIAPEEIVAHKPLSDIGMDSLMALELRMAAERQLGVDIPLMSLANGASLNDLSMRIVRRVRGEETTTLSGDAQSLATHHLGTDDETADGRDLEGLAAQVEESSRNVGKLLN</sequence>
<dbReference type="InterPro" id="IPR014030">
    <property type="entry name" value="Ketoacyl_synth_N"/>
</dbReference>
<evidence type="ECO:0000256" key="4">
    <source>
        <dbReference type="ARBA" id="ARBA00022857"/>
    </source>
</evidence>
<dbReference type="InterPro" id="IPR014031">
    <property type="entry name" value="Ketoacyl_synth_C"/>
</dbReference>
<dbReference type="SUPFAM" id="SSF53901">
    <property type="entry name" value="Thiolase-like"/>
    <property type="match status" value="1"/>
</dbReference>
<dbReference type="Proteomes" id="UP000244081">
    <property type="component" value="Unassembled WGS sequence"/>
</dbReference>
<dbReference type="SUPFAM" id="SSF53335">
    <property type="entry name" value="S-adenosyl-L-methionine-dependent methyltransferases"/>
    <property type="match status" value="1"/>
</dbReference>
<dbReference type="Gene3D" id="3.30.70.3290">
    <property type="match status" value="1"/>
</dbReference>
<evidence type="ECO:0000256" key="1">
    <source>
        <dbReference type="ARBA" id="ARBA00022450"/>
    </source>
</evidence>
<feature type="region of interest" description="Disordered" evidence="8">
    <location>
        <begin position="2496"/>
        <end position="2517"/>
    </location>
</feature>
<proteinExistence type="predicted"/>
<dbReference type="Pfam" id="PF21089">
    <property type="entry name" value="PKS_DH_N"/>
    <property type="match status" value="1"/>
</dbReference>
<dbReference type="InterPro" id="IPR049551">
    <property type="entry name" value="PKS_DH_C"/>
</dbReference>
<dbReference type="CDD" id="cd00833">
    <property type="entry name" value="PKS"/>
    <property type="match status" value="1"/>
</dbReference>
<dbReference type="InterPro" id="IPR057326">
    <property type="entry name" value="KR_dom"/>
</dbReference>
<dbReference type="Pfam" id="PF00107">
    <property type="entry name" value="ADH_zinc_N"/>
    <property type="match status" value="1"/>
</dbReference>
<evidence type="ECO:0000259" key="10">
    <source>
        <dbReference type="PROSITE" id="PS52004"/>
    </source>
</evidence>
<evidence type="ECO:0000256" key="2">
    <source>
        <dbReference type="ARBA" id="ARBA00022553"/>
    </source>
</evidence>
<dbReference type="InterPro" id="IPR049900">
    <property type="entry name" value="PKS_mFAS_DH"/>
</dbReference>
<evidence type="ECO:0000259" key="11">
    <source>
        <dbReference type="PROSITE" id="PS52019"/>
    </source>
</evidence>
<dbReference type="InterPro" id="IPR036736">
    <property type="entry name" value="ACP-like_sf"/>
</dbReference>
<keyword evidence="6" id="KW-0012">Acyltransferase</keyword>
<feature type="region of interest" description="C-terminal hotdog fold" evidence="7">
    <location>
        <begin position="1049"/>
        <end position="1192"/>
    </location>
</feature>
<dbReference type="InterPro" id="IPR032821">
    <property type="entry name" value="PKS_assoc"/>
</dbReference>
<dbReference type="Pfam" id="PF00109">
    <property type="entry name" value="ketoacyl-synt"/>
    <property type="match status" value="1"/>
</dbReference>
<dbReference type="InterPro" id="IPR006162">
    <property type="entry name" value="Ppantetheine_attach_site"/>
</dbReference>
<dbReference type="SMART" id="SM00827">
    <property type="entry name" value="PKS_AT"/>
    <property type="match status" value="1"/>
</dbReference>
<dbReference type="Gene3D" id="3.10.129.110">
    <property type="entry name" value="Polyketide synthase dehydratase"/>
    <property type="match status" value="1"/>
</dbReference>
<dbReference type="InterPro" id="IPR020841">
    <property type="entry name" value="PKS_Beta-ketoAc_synthase_dom"/>
</dbReference>
<dbReference type="Gene3D" id="3.90.180.10">
    <property type="entry name" value="Medium-chain alcohol dehydrogenases, catalytic domain"/>
    <property type="match status" value="1"/>
</dbReference>
<dbReference type="PROSITE" id="PS01162">
    <property type="entry name" value="QOR_ZETA_CRYSTAL"/>
    <property type="match status" value="1"/>
</dbReference>
<dbReference type="GO" id="GO:0006633">
    <property type="term" value="P:fatty acid biosynthetic process"/>
    <property type="evidence" value="ECO:0007669"/>
    <property type="project" value="InterPro"/>
</dbReference>
<evidence type="ECO:0000256" key="8">
    <source>
        <dbReference type="SAM" id="MobiDB-lite"/>
    </source>
</evidence>
<evidence type="ECO:0000256" key="3">
    <source>
        <dbReference type="ARBA" id="ARBA00022679"/>
    </source>
</evidence>
<dbReference type="PANTHER" id="PTHR43775">
    <property type="entry name" value="FATTY ACID SYNTHASE"/>
    <property type="match status" value="1"/>
</dbReference>
<dbReference type="InterPro" id="IPR011032">
    <property type="entry name" value="GroES-like_sf"/>
</dbReference>
<dbReference type="SMART" id="SM00823">
    <property type="entry name" value="PKS_PP"/>
    <property type="match status" value="1"/>
</dbReference>
<dbReference type="InterPro" id="IPR001227">
    <property type="entry name" value="Ac_transferase_dom_sf"/>
</dbReference>
<evidence type="ECO:0000313" key="12">
    <source>
        <dbReference type="EMBL" id="PTW60959.1"/>
    </source>
</evidence>
<evidence type="ECO:0000313" key="13">
    <source>
        <dbReference type="Proteomes" id="UP000244081"/>
    </source>
</evidence>
<dbReference type="SUPFAM" id="SSF52151">
    <property type="entry name" value="FabD/lysophospholipase-like"/>
    <property type="match status" value="1"/>
</dbReference>
<feature type="domain" description="PKS/mFAS DH" evidence="11">
    <location>
        <begin position="912"/>
        <end position="1192"/>
    </location>
</feature>
<organism evidence="12 13">
    <name type="scientific">Breoghania corrubedonensis</name>
    <dbReference type="NCBI Taxonomy" id="665038"/>
    <lineage>
        <taxon>Bacteria</taxon>
        <taxon>Pseudomonadati</taxon>
        <taxon>Pseudomonadota</taxon>
        <taxon>Alphaproteobacteria</taxon>
        <taxon>Hyphomicrobiales</taxon>
        <taxon>Stappiaceae</taxon>
        <taxon>Breoghania</taxon>
    </lineage>
</organism>
<dbReference type="Pfam" id="PF16197">
    <property type="entry name" value="KAsynt_C_assoc"/>
    <property type="match status" value="1"/>
</dbReference>
<dbReference type="Gene3D" id="1.10.1200.10">
    <property type="entry name" value="ACP-like"/>
    <property type="match status" value="1"/>
</dbReference>
<dbReference type="InterPro" id="IPR020806">
    <property type="entry name" value="PKS_PP-bd"/>
</dbReference>
<dbReference type="Pfam" id="PF08659">
    <property type="entry name" value="KR"/>
    <property type="match status" value="1"/>
</dbReference>
<dbReference type="Gene3D" id="3.40.50.720">
    <property type="entry name" value="NAD(P)-binding Rossmann-like Domain"/>
    <property type="match status" value="3"/>
</dbReference>
<dbReference type="PROSITE" id="PS00012">
    <property type="entry name" value="PHOSPHOPANTETHEINE"/>
    <property type="match status" value="1"/>
</dbReference>
<dbReference type="GO" id="GO:0031177">
    <property type="term" value="F:phosphopantetheine binding"/>
    <property type="evidence" value="ECO:0007669"/>
    <property type="project" value="InterPro"/>
</dbReference>
<keyword evidence="5" id="KW-0511">Multifunctional enzyme</keyword>
<dbReference type="SUPFAM" id="SSF50129">
    <property type="entry name" value="GroES-like"/>
    <property type="match status" value="1"/>
</dbReference>
<dbReference type="InterPro" id="IPR029063">
    <property type="entry name" value="SAM-dependent_MTases_sf"/>
</dbReference>
<dbReference type="SMART" id="SM00825">
    <property type="entry name" value="PKS_KS"/>
    <property type="match status" value="1"/>
</dbReference>
<feature type="active site" description="Proton acceptor; for dehydratase activity" evidence="7">
    <location>
        <position position="948"/>
    </location>
</feature>
<keyword evidence="4" id="KW-0521">NADP</keyword>
<dbReference type="Gene3D" id="3.40.50.150">
    <property type="entry name" value="Vaccinia Virus protein VP39"/>
    <property type="match status" value="1"/>
</dbReference>
<protein>
    <submittedName>
        <fullName evidence="12">Acyl transferase domain-containing protein</fullName>
    </submittedName>
</protein>
<feature type="active site" description="Proton donor; for dehydratase activity" evidence="7">
    <location>
        <position position="1108"/>
    </location>
</feature>